<evidence type="ECO:0000256" key="1">
    <source>
        <dbReference type="ARBA" id="ARBA00010134"/>
    </source>
</evidence>
<dbReference type="PANTHER" id="PTHR22576">
    <property type="entry name" value="MUCOSA ASSOCIATED LYMPHOID TISSUE LYMPHOMA TRANSLOCATION PROTEIN 1/PARACASPASE"/>
    <property type="match status" value="1"/>
</dbReference>
<proteinExistence type="inferred from homology"/>
<dbReference type="InterPro" id="IPR029030">
    <property type="entry name" value="Caspase-like_dom_sf"/>
</dbReference>
<dbReference type="GO" id="GO:0006508">
    <property type="term" value="P:proteolysis"/>
    <property type="evidence" value="ECO:0007669"/>
    <property type="project" value="InterPro"/>
</dbReference>
<dbReference type="InterPro" id="IPR015917">
    <property type="entry name" value="Pept_C14A"/>
</dbReference>
<dbReference type="RefSeq" id="WP_205722136.1">
    <property type="nucleotide sequence ID" value="NZ_CP070608.1"/>
</dbReference>
<gene>
    <name evidence="3" type="ORF">JR347_00635</name>
</gene>
<name>A0A974WI35_9BACT</name>
<evidence type="ECO:0000313" key="4">
    <source>
        <dbReference type="Proteomes" id="UP000662783"/>
    </source>
</evidence>
<dbReference type="InterPro" id="IPR001309">
    <property type="entry name" value="Pept_C14_p20"/>
</dbReference>
<dbReference type="Pfam" id="PF07603">
    <property type="entry name" value="Lcl_C"/>
    <property type="match status" value="1"/>
</dbReference>
<reference evidence="3" key="1">
    <citation type="submission" date="2021-02" db="EMBL/GenBank/DDBJ databases">
        <title>Fulvivirga sp. S481 isolated from sea water.</title>
        <authorList>
            <person name="Bae S.S."/>
            <person name="Baek K."/>
        </authorList>
    </citation>
    <scope>NUCLEOTIDE SEQUENCE</scope>
    <source>
        <strain evidence="3">S481</strain>
    </source>
</reference>
<comment type="similarity">
    <text evidence="1">Belongs to the peptidase C14A family.</text>
</comment>
<dbReference type="InterPro" id="IPR011460">
    <property type="entry name" value="Lcl_C"/>
</dbReference>
<organism evidence="3 4">
    <name type="scientific">Fulvivirga lutea</name>
    <dbReference type="NCBI Taxonomy" id="2810512"/>
    <lineage>
        <taxon>Bacteria</taxon>
        <taxon>Pseudomonadati</taxon>
        <taxon>Bacteroidota</taxon>
        <taxon>Cytophagia</taxon>
        <taxon>Cytophagales</taxon>
        <taxon>Fulvivirgaceae</taxon>
        <taxon>Fulvivirga</taxon>
    </lineage>
</organism>
<dbReference type="Gene3D" id="3.40.50.1460">
    <property type="match status" value="1"/>
</dbReference>
<dbReference type="EMBL" id="CP070608">
    <property type="protein sequence ID" value="QSE97627.1"/>
    <property type="molecule type" value="Genomic_DNA"/>
</dbReference>
<dbReference type="AlphaFoldDB" id="A0A974WI35"/>
<protein>
    <submittedName>
        <fullName evidence="3">Caspase family protein</fullName>
    </submittedName>
</protein>
<dbReference type="PROSITE" id="PS50208">
    <property type="entry name" value="CASPASE_P20"/>
    <property type="match status" value="1"/>
</dbReference>
<dbReference type="Pfam" id="PF00656">
    <property type="entry name" value="Peptidase_C14"/>
    <property type="match status" value="1"/>
</dbReference>
<dbReference type="SUPFAM" id="SSF52129">
    <property type="entry name" value="Caspase-like"/>
    <property type="match status" value="1"/>
</dbReference>
<dbReference type="Proteomes" id="UP000662783">
    <property type="component" value="Chromosome"/>
</dbReference>
<dbReference type="InterPro" id="IPR011600">
    <property type="entry name" value="Pept_C14_caspase"/>
</dbReference>
<feature type="domain" description="Caspase family p20" evidence="2">
    <location>
        <begin position="21"/>
        <end position="151"/>
    </location>
</feature>
<dbReference type="InterPro" id="IPR052039">
    <property type="entry name" value="Caspase-related_regulators"/>
</dbReference>
<dbReference type="SMART" id="SM00115">
    <property type="entry name" value="CASc"/>
    <property type="match status" value="1"/>
</dbReference>
<dbReference type="KEGG" id="fuv:JR347_00635"/>
<dbReference type="PANTHER" id="PTHR22576:SF37">
    <property type="entry name" value="MUCOSA-ASSOCIATED LYMPHOID TISSUE LYMPHOMA TRANSLOCATION PROTEIN 1"/>
    <property type="match status" value="1"/>
</dbReference>
<sequence length="432" mass="48063">MRSFLSASLLILISTLSYSQDRRIALVIGNSDYEQSGVLKNPVNDANLMAQTLEELDFTVIKKLNATKFDMESVIYDFSRKLSEYTVALFYYAGHGIQVEGTNYLLPIDAKLNDKVAAEFEAIDVSKIVSQFERYPDNINIVILDACRNNPFKSFSRGGESGFKAIPAPSGTIIAFATGEGATASDGTGGNGLYTSALAEEMQKPQRIEDVFINTRVKVRERSDNQQSPQEWSQLTGRFFFNPEGATAATNDYMNEAVIAKNDKPKTAPTLDRGIISSGGQRAKVHLSDLLEFGYSVDEVLESGVPSRYMHGINFQGGIIVDIDEENRTGLIAAPFDQARGAKVNFEEANEICEFLEIDGFDDWKLPSRGQLIKMYKNLKENDYGNFTLDSYWSGSTNGYNNAWGFSFSSGSKYDFDKTGKHYVRAVRVFTY</sequence>
<keyword evidence="4" id="KW-1185">Reference proteome</keyword>
<accession>A0A974WI35</accession>
<dbReference type="GO" id="GO:0004197">
    <property type="term" value="F:cysteine-type endopeptidase activity"/>
    <property type="evidence" value="ECO:0007669"/>
    <property type="project" value="InterPro"/>
</dbReference>
<evidence type="ECO:0000313" key="3">
    <source>
        <dbReference type="EMBL" id="QSE97627.1"/>
    </source>
</evidence>
<evidence type="ECO:0000259" key="2">
    <source>
        <dbReference type="PROSITE" id="PS50208"/>
    </source>
</evidence>